<evidence type="ECO:0000256" key="6">
    <source>
        <dbReference type="PROSITE-ProRule" id="PRU00047"/>
    </source>
</evidence>
<keyword evidence="4" id="KW-0520">NAD</keyword>
<evidence type="ECO:0000313" key="10">
    <source>
        <dbReference type="EMBL" id="CAF3706499.1"/>
    </source>
</evidence>
<dbReference type="AlphaFoldDB" id="A0A814BGP3"/>
<reference evidence="8" key="1">
    <citation type="submission" date="2021-02" db="EMBL/GenBank/DDBJ databases">
        <authorList>
            <person name="Nowell W R."/>
        </authorList>
    </citation>
    <scope>NUCLEOTIDE SEQUENCE</scope>
</reference>
<evidence type="ECO:0000256" key="3">
    <source>
        <dbReference type="ARBA" id="ARBA00022679"/>
    </source>
</evidence>
<dbReference type="OrthoDB" id="427960at2759"/>
<dbReference type="InterPro" id="IPR012317">
    <property type="entry name" value="Poly(ADP-ribose)pol_cat_dom"/>
</dbReference>
<dbReference type="Proteomes" id="UP000663829">
    <property type="component" value="Unassembled WGS sequence"/>
</dbReference>
<dbReference type="PANTHER" id="PTHR14453:SF67">
    <property type="entry name" value="POLY [ADP-RIBOSE] POLYMERASE"/>
    <property type="match status" value="1"/>
</dbReference>
<dbReference type="EMBL" id="CAJOBA010045909">
    <property type="protein sequence ID" value="CAF4182869.1"/>
    <property type="molecule type" value="Genomic_DNA"/>
</dbReference>
<dbReference type="Pfam" id="PF00644">
    <property type="entry name" value="PARP"/>
    <property type="match status" value="1"/>
</dbReference>
<evidence type="ECO:0000256" key="5">
    <source>
        <dbReference type="ARBA" id="ARBA00023242"/>
    </source>
</evidence>
<dbReference type="SUPFAM" id="SSF56399">
    <property type="entry name" value="ADP-ribosylation"/>
    <property type="match status" value="1"/>
</dbReference>
<organism evidence="8 12">
    <name type="scientific">Didymodactylos carnosus</name>
    <dbReference type="NCBI Taxonomy" id="1234261"/>
    <lineage>
        <taxon>Eukaryota</taxon>
        <taxon>Metazoa</taxon>
        <taxon>Spiralia</taxon>
        <taxon>Gnathifera</taxon>
        <taxon>Rotifera</taxon>
        <taxon>Eurotatoria</taxon>
        <taxon>Bdelloidea</taxon>
        <taxon>Philodinida</taxon>
        <taxon>Philodinidae</taxon>
        <taxon>Didymodactylos</taxon>
    </lineage>
</organism>
<feature type="domain" description="CCHC-type" evidence="7">
    <location>
        <begin position="35"/>
        <end position="50"/>
    </location>
</feature>
<keyword evidence="5" id="KW-0539">Nucleus</keyword>
<keyword evidence="6" id="KW-0863">Zinc-finger</keyword>
<protein>
    <recommendedName>
        <fullName evidence="7">CCHC-type domain-containing protein</fullName>
    </recommendedName>
</protein>
<evidence type="ECO:0000256" key="1">
    <source>
        <dbReference type="ARBA" id="ARBA00004123"/>
    </source>
</evidence>
<keyword evidence="2" id="KW-0328">Glycosyltransferase</keyword>
<keyword evidence="6" id="KW-0479">Metal-binding</keyword>
<dbReference type="GO" id="GO:0010629">
    <property type="term" value="P:negative regulation of gene expression"/>
    <property type="evidence" value="ECO:0007669"/>
    <property type="project" value="TreeGrafter"/>
</dbReference>
<feature type="domain" description="CCHC-type" evidence="7">
    <location>
        <begin position="56"/>
        <end position="70"/>
    </location>
</feature>
<dbReference type="SMART" id="SM00343">
    <property type="entry name" value="ZnF_C2HC"/>
    <property type="match status" value="3"/>
</dbReference>
<dbReference type="EMBL" id="CAJOBC010001929">
    <property type="protein sequence ID" value="CAF3706499.1"/>
    <property type="molecule type" value="Genomic_DNA"/>
</dbReference>
<comment type="subcellular location">
    <subcellularLocation>
        <location evidence="1">Nucleus</location>
    </subcellularLocation>
</comment>
<dbReference type="Pfam" id="PF00098">
    <property type="entry name" value="zf-CCHC"/>
    <property type="match status" value="2"/>
</dbReference>
<evidence type="ECO:0000256" key="4">
    <source>
        <dbReference type="ARBA" id="ARBA00023027"/>
    </source>
</evidence>
<evidence type="ECO:0000313" key="8">
    <source>
        <dbReference type="EMBL" id="CAF0928133.1"/>
    </source>
</evidence>
<dbReference type="PROSITE" id="PS50158">
    <property type="entry name" value="ZF_CCHC"/>
    <property type="match status" value="3"/>
</dbReference>
<dbReference type="GO" id="GO:0005634">
    <property type="term" value="C:nucleus"/>
    <property type="evidence" value="ECO:0007669"/>
    <property type="project" value="UniProtKB-SubCell"/>
</dbReference>
<dbReference type="PANTHER" id="PTHR14453">
    <property type="entry name" value="PARP/ZINC FINGER CCCH TYPE DOMAIN CONTAINING PROTEIN"/>
    <property type="match status" value="1"/>
</dbReference>
<name>A0A814BGP3_9BILA</name>
<dbReference type="Proteomes" id="UP000681722">
    <property type="component" value="Unassembled WGS sequence"/>
</dbReference>
<dbReference type="GO" id="GO:0005737">
    <property type="term" value="C:cytoplasm"/>
    <property type="evidence" value="ECO:0007669"/>
    <property type="project" value="TreeGrafter"/>
</dbReference>
<accession>A0A814BGP3</accession>
<dbReference type="InterPro" id="IPR052056">
    <property type="entry name" value="Mono-ARTD/PARP"/>
</dbReference>
<evidence type="ECO:0000313" key="12">
    <source>
        <dbReference type="Proteomes" id="UP000663829"/>
    </source>
</evidence>
<dbReference type="Gene3D" id="3.90.228.10">
    <property type="match status" value="1"/>
</dbReference>
<dbReference type="GO" id="GO:0003950">
    <property type="term" value="F:NAD+ poly-ADP-ribosyltransferase activity"/>
    <property type="evidence" value="ECO:0007669"/>
    <property type="project" value="InterPro"/>
</dbReference>
<evidence type="ECO:0000313" key="11">
    <source>
        <dbReference type="EMBL" id="CAF4182869.1"/>
    </source>
</evidence>
<dbReference type="GO" id="GO:0003714">
    <property type="term" value="F:transcription corepressor activity"/>
    <property type="evidence" value="ECO:0007669"/>
    <property type="project" value="TreeGrafter"/>
</dbReference>
<sequence>MSVRVCYKCRRPGHFARDCYPSDESDEDNSDDRICYRCNRPGHIARDCQDLPEPKRCYRCQAVGHIARNCTVYGNGVYFSSRAHYSHSYSVPNQRGERCMFFARVLTGYTTLGNNTMKVCPQDFHTTTDGTHIYVTYHDTQAYGEYLIWYQ</sequence>
<dbReference type="EMBL" id="CAJNOK010024238">
    <property type="protein sequence ID" value="CAF1373983.1"/>
    <property type="molecule type" value="Genomic_DNA"/>
</dbReference>
<dbReference type="InterPro" id="IPR036875">
    <property type="entry name" value="Znf_CCHC_sf"/>
</dbReference>
<keyword evidence="12" id="KW-1185">Reference proteome</keyword>
<dbReference type="EMBL" id="CAJNOQ010001929">
    <property type="protein sequence ID" value="CAF0928133.1"/>
    <property type="molecule type" value="Genomic_DNA"/>
</dbReference>
<keyword evidence="6" id="KW-0862">Zinc</keyword>
<dbReference type="InterPro" id="IPR001878">
    <property type="entry name" value="Znf_CCHC"/>
</dbReference>
<evidence type="ECO:0000256" key="2">
    <source>
        <dbReference type="ARBA" id="ARBA00022676"/>
    </source>
</evidence>
<dbReference type="Proteomes" id="UP000682733">
    <property type="component" value="Unassembled WGS sequence"/>
</dbReference>
<dbReference type="GO" id="GO:0003676">
    <property type="term" value="F:nucleic acid binding"/>
    <property type="evidence" value="ECO:0007669"/>
    <property type="project" value="InterPro"/>
</dbReference>
<keyword evidence="3" id="KW-0808">Transferase</keyword>
<dbReference type="GO" id="GO:0008270">
    <property type="term" value="F:zinc ion binding"/>
    <property type="evidence" value="ECO:0007669"/>
    <property type="project" value="UniProtKB-KW"/>
</dbReference>
<proteinExistence type="predicted"/>
<gene>
    <name evidence="8" type="ORF">GPM918_LOCUS10033</name>
    <name evidence="9" type="ORF">OVA965_LOCUS31799</name>
    <name evidence="10" type="ORF">SRO942_LOCUS10034</name>
    <name evidence="11" type="ORF">TMI583_LOCUS32639</name>
</gene>
<dbReference type="SUPFAM" id="SSF57756">
    <property type="entry name" value="Retrovirus zinc finger-like domains"/>
    <property type="match status" value="2"/>
</dbReference>
<comment type="caution">
    <text evidence="8">The sequence shown here is derived from an EMBL/GenBank/DDBJ whole genome shotgun (WGS) entry which is preliminary data.</text>
</comment>
<dbReference type="Gene3D" id="4.10.60.10">
    <property type="entry name" value="Zinc finger, CCHC-type"/>
    <property type="match status" value="2"/>
</dbReference>
<evidence type="ECO:0000313" key="9">
    <source>
        <dbReference type="EMBL" id="CAF1373983.1"/>
    </source>
</evidence>
<evidence type="ECO:0000259" key="7">
    <source>
        <dbReference type="PROSITE" id="PS50158"/>
    </source>
</evidence>
<feature type="domain" description="CCHC-type" evidence="7">
    <location>
        <begin position="6"/>
        <end position="19"/>
    </location>
</feature>
<dbReference type="Proteomes" id="UP000677228">
    <property type="component" value="Unassembled WGS sequence"/>
</dbReference>